<protein>
    <submittedName>
        <fullName evidence="2">Uncharacterized protein</fullName>
    </submittedName>
</protein>
<proteinExistence type="predicted"/>
<name>A0ABW2L9J2_9BACT</name>
<evidence type="ECO:0000256" key="1">
    <source>
        <dbReference type="SAM" id="MobiDB-lite"/>
    </source>
</evidence>
<accession>A0ABW2L9J2</accession>
<evidence type="ECO:0000313" key="2">
    <source>
        <dbReference type="EMBL" id="MFC7337776.1"/>
    </source>
</evidence>
<reference evidence="3" key="1">
    <citation type="journal article" date="2019" name="Int. J. Syst. Evol. Microbiol.">
        <title>The Global Catalogue of Microorganisms (GCM) 10K type strain sequencing project: providing services to taxonomists for standard genome sequencing and annotation.</title>
        <authorList>
            <consortium name="The Broad Institute Genomics Platform"/>
            <consortium name="The Broad Institute Genome Sequencing Center for Infectious Disease"/>
            <person name="Wu L."/>
            <person name="Ma J."/>
        </authorList>
    </citation>
    <scope>NUCLEOTIDE SEQUENCE [LARGE SCALE GENOMIC DNA]</scope>
    <source>
        <strain evidence="3">CGMCC 4.1467</strain>
    </source>
</reference>
<dbReference type="Proteomes" id="UP001596472">
    <property type="component" value="Unassembled WGS sequence"/>
</dbReference>
<sequence length="85" mass="9514">MPFATSMLFENSPTDHGITDDGSPLPIAPPMEEYAEAIVPQPFKPLRLTARIPSVPQIISRIGLFDGIFEEFLFLSDGRLHQECR</sequence>
<gene>
    <name evidence="2" type="ORF">ACFQY0_11350</name>
</gene>
<dbReference type="EMBL" id="JBHTBS010000005">
    <property type="protein sequence ID" value="MFC7337776.1"/>
    <property type="molecule type" value="Genomic_DNA"/>
</dbReference>
<comment type="caution">
    <text evidence="2">The sequence shown here is derived from an EMBL/GenBank/DDBJ whole genome shotgun (WGS) entry which is preliminary data.</text>
</comment>
<evidence type="ECO:0000313" key="3">
    <source>
        <dbReference type="Proteomes" id="UP001596472"/>
    </source>
</evidence>
<organism evidence="2 3">
    <name type="scientific">Haloferula chungangensis</name>
    <dbReference type="NCBI Taxonomy" id="1048331"/>
    <lineage>
        <taxon>Bacteria</taxon>
        <taxon>Pseudomonadati</taxon>
        <taxon>Verrucomicrobiota</taxon>
        <taxon>Verrucomicrobiia</taxon>
        <taxon>Verrucomicrobiales</taxon>
        <taxon>Verrucomicrobiaceae</taxon>
        <taxon>Haloferula</taxon>
    </lineage>
</organism>
<feature type="region of interest" description="Disordered" evidence="1">
    <location>
        <begin position="1"/>
        <end position="26"/>
    </location>
</feature>
<keyword evidence="3" id="KW-1185">Reference proteome</keyword>
<dbReference type="RefSeq" id="WP_379712394.1">
    <property type="nucleotide sequence ID" value="NZ_JBHTBS010000005.1"/>
</dbReference>